<evidence type="ECO:0000313" key="2">
    <source>
        <dbReference type="Proteomes" id="UP000256864"/>
    </source>
</evidence>
<organism evidence="1 2">
    <name type="scientific">Methanothermobacter defluvii</name>
    <dbReference type="NCBI Taxonomy" id="49339"/>
    <lineage>
        <taxon>Archaea</taxon>
        <taxon>Methanobacteriati</taxon>
        <taxon>Methanobacteriota</taxon>
        <taxon>Methanomada group</taxon>
        <taxon>Methanobacteria</taxon>
        <taxon>Methanobacteriales</taxon>
        <taxon>Methanobacteriaceae</taxon>
        <taxon>Methanothermobacter</taxon>
    </lineage>
</organism>
<protein>
    <recommendedName>
        <fullName evidence="3">DUF211 domain-containing protein</fullName>
    </recommendedName>
</protein>
<dbReference type="Pfam" id="PF02680">
    <property type="entry name" value="DUF211"/>
    <property type="match status" value="1"/>
</dbReference>
<comment type="caution">
    <text evidence="1">The sequence shown here is derived from an EMBL/GenBank/DDBJ whole genome shotgun (WGS) entry which is preliminary data.</text>
</comment>
<dbReference type="RefSeq" id="WP_010876522.1">
    <property type="nucleotide sequence ID" value="NZ_QREL01000001.1"/>
</dbReference>
<dbReference type="EMBL" id="QREL01000001">
    <property type="protein sequence ID" value="REE28483.1"/>
    <property type="molecule type" value="Genomic_DNA"/>
</dbReference>
<dbReference type="SUPFAM" id="SSF160363">
    <property type="entry name" value="MTH889-like"/>
    <property type="match status" value="1"/>
</dbReference>
<proteinExistence type="predicted"/>
<keyword evidence="2" id="KW-1185">Reference proteome</keyword>
<accession>A0A371ND90</accession>
<name>A0A371ND90_9EURY</name>
<evidence type="ECO:0008006" key="3">
    <source>
        <dbReference type="Google" id="ProtNLM"/>
    </source>
</evidence>
<evidence type="ECO:0000313" key="1">
    <source>
        <dbReference type="EMBL" id="REE28483.1"/>
    </source>
</evidence>
<dbReference type="InterPro" id="IPR003831">
    <property type="entry name" value="DUF211"/>
</dbReference>
<dbReference type="Proteomes" id="UP000256864">
    <property type="component" value="Unassembled WGS sequence"/>
</dbReference>
<dbReference type="AlphaFoldDB" id="A0A371ND90"/>
<gene>
    <name evidence="1" type="ORF">C7452_0495</name>
</gene>
<dbReference type="GeneID" id="82297339"/>
<reference evidence="1 2" key="1">
    <citation type="submission" date="2018-07" db="EMBL/GenBank/DDBJ databases">
        <title>Genomic Encyclopedia of Type Strains, Phase IV (KMG-IV): sequencing the most valuable type-strain genomes for metagenomic binning, comparative biology and taxonomic classification.</title>
        <authorList>
            <person name="Goeker M."/>
        </authorList>
    </citation>
    <scope>NUCLEOTIDE SEQUENCE [LARGE SCALE GENOMIC DNA]</scope>
    <source>
        <strain evidence="1 2">DSM 7466</strain>
    </source>
</reference>
<sequence length="97" mass="10811">MVAKGLIRIVLDILKPHEPIIPEYAKYLSELRGVEGVNITLMEIDKETENIKVTIQGNDLDFDEITRAIESYGGSIHSVDEVVAGRTMVEEVTTPQD</sequence>
<dbReference type="PANTHER" id="PTHR42240">
    <property type="entry name" value="DUF211 DOMAIN-CONTAINING PROTEIN"/>
    <property type="match status" value="1"/>
</dbReference>
<dbReference type="InterPro" id="IPR023129">
    <property type="entry name" value="MTH889-like_dom_sf"/>
</dbReference>
<dbReference type="SMR" id="A0A371ND90"/>
<dbReference type="PANTHER" id="PTHR42240:SF1">
    <property type="entry name" value="DUF211 DOMAIN-CONTAINING PROTEIN"/>
    <property type="match status" value="1"/>
</dbReference>
<dbReference type="Gene3D" id="3.30.70.1340">
    <property type="entry name" value="MTH889-like domain"/>
    <property type="match status" value="1"/>
</dbReference>